<evidence type="ECO:0000313" key="2">
    <source>
        <dbReference type="Proteomes" id="UP000035680"/>
    </source>
</evidence>
<sequence>MDLAILSASFLQGSKNVQHQHDLWIAGILLASKYKEIFQNWKFGDLTYKKVSTELLLKLQSTHYFERILTFCDIYPPGSYYDKLKFLQHAAETLNLGTSNCDLIIQAFIKTIPKYLYNTCKVPFTMSIEDFEAFAKDLDSKTLFSNNLNLSTIIDNPITHSTPKNQPKAIYSEQHGKCSPNNQASNQSTGLSPSQSIKMGSCTVSNISTEIPTISTLTNVQIQPIVRTSFNLTIIDADKNLPFILERMKNSDNDILVGLVIFIKNSFYGYAGIILHKKKYKSITRTTKSNSEMSVFFASIYEIIEELSDCSKNFVFFIKNKNYYNLFKEFPDNLGALTPCGLKAISSLKTQFPKISTSIIYLDPILRLPLLEIAEKKATEVIEGLVKGDKKIAEIDR</sequence>
<keyword evidence="2" id="KW-1185">Reference proteome</keyword>
<evidence type="ECO:0000256" key="1">
    <source>
        <dbReference type="SAM" id="MobiDB-lite"/>
    </source>
</evidence>
<feature type="region of interest" description="Disordered" evidence="1">
    <location>
        <begin position="159"/>
        <end position="197"/>
    </location>
</feature>
<dbReference type="Proteomes" id="UP000035680">
    <property type="component" value="Unassembled WGS sequence"/>
</dbReference>
<dbReference type="WBParaSite" id="SVE_0765000.1">
    <property type="protein sequence ID" value="SVE_0765000.1"/>
    <property type="gene ID" value="SVE_0765000"/>
</dbReference>
<accession>A0A0K0FFK7</accession>
<reference evidence="2" key="1">
    <citation type="submission" date="2014-07" db="EMBL/GenBank/DDBJ databases">
        <authorList>
            <person name="Martin A.A"/>
            <person name="De Silva N."/>
        </authorList>
    </citation>
    <scope>NUCLEOTIDE SEQUENCE</scope>
</reference>
<dbReference type="AlphaFoldDB" id="A0A0K0FFK7"/>
<name>A0A0K0FFK7_STRVS</name>
<evidence type="ECO:0000313" key="3">
    <source>
        <dbReference type="WBParaSite" id="SVE_0765000.1"/>
    </source>
</evidence>
<reference evidence="3" key="2">
    <citation type="submission" date="2015-08" db="UniProtKB">
        <authorList>
            <consortium name="WormBaseParasite"/>
        </authorList>
    </citation>
    <scope>IDENTIFICATION</scope>
</reference>
<organism evidence="2 3">
    <name type="scientific">Strongyloides venezuelensis</name>
    <name type="common">Threadworm</name>
    <dbReference type="NCBI Taxonomy" id="75913"/>
    <lineage>
        <taxon>Eukaryota</taxon>
        <taxon>Metazoa</taxon>
        <taxon>Ecdysozoa</taxon>
        <taxon>Nematoda</taxon>
        <taxon>Chromadorea</taxon>
        <taxon>Rhabditida</taxon>
        <taxon>Tylenchina</taxon>
        <taxon>Panagrolaimomorpha</taxon>
        <taxon>Strongyloidoidea</taxon>
        <taxon>Strongyloididae</taxon>
        <taxon>Strongyloides</taxon>
    </lineage>
</organism>
<protein>
    <submittedName>
        <fullName evidence="3">Reverse transcriptase domain-containing protein</fullName>
    </submittedName>
</protein>
<proteinExistence type="predicted"/>
<feature type="compositionally biased region" description="Polar residues" evidence="1">
    <location>
        <begin position="179"/>
        <end position="197"/>
    </location>
</feature>